<reference evidence="5 6" key="1">
    <citation type="submission" date="2018-05" db="EMBL/GenBank/DDBJ databases">
        <title>Genomic Encyclopedia of Type Strains, Phase IV (KMG-IV): sequencing the most valuable type-strain genomes for metagenomic binning, comparative biology and taxonomic classification.</title>
        <authorList>
            <person name="Goeker M."/>
        </authorList>
    </citation>
    <scope>NUCLEOTIDE SEQUENCE [LARGE SCALE GENOMIC DNA]</scope>
    <source>
        <strain evidence="5 6">JC118</strain>
    </source>
</reference>
<comment type="caution">
    <text evidence="5">The sequence shown here is derived from an EMBL/GenBank/DDBJ whole genome shotgun (WGS) entry which is preliminary data.</text>
</comment>
<dbReference type="Proteomes" id="UP000247612">
    <property type="component" value="Unassembled WGS sequence"/>
</dbReference>
<accession>A0A318L7X1</accession>
<dbReference type="GO" id="GO:0005829">
    <property type="term" value="C:cytosol"/>
    <property type="evidence" value="ECO:0007669"/>
    <property type="project" value="TreeGrafter"/>
</dbReference>
<dbReference type="SUPFAM" id="SSF51445">
    <property type="entry name" value="(Trans)glycosidases"/>
    <property type="match status" value="1"/>
</dbReference>
<dbReference type="Gene3D" id="3.20.20.80">
    <property type="entry name" value="Glycosidases"/>
    <property type="match status" value="1"/>
</dbReference>
<evidence type="ECO:0000256" key="1">
    <source>
        <dbReference type="ARBA" id="ARBA00010838"/>
    </source>
</evidence>
<keyword evidence="2" id="KW-0378">Hydrolase</keyword>
<dbReference type="FunFam" id="3.20.20.80:FF:000004">
    <property type="entry name" value="Beta-glucosidase 6-phospho-beta-glucosidase"/>
    <property type="match status" value="1"/>
</dbReference>
<dbReference type="RefSeq" id="WP_022936488.1">
    <property type="nucleotide sequence ID" value="NZ_CABKRQ010000001.1"/>
</dbReference>
<name>A0A318L7X1_9FIRM</name>
<dbReference type="InterPro" id="IPR017853">
    <property type="entry name" value="GH"/>
</dbReference>
<dbReference type="GO" id="GO:0016052">
    <property type="term" value="P:carbohydrate catabolic process"/>
    <property type="evidence" value="ECO:0007669"/>
    <property type="project" value="TreeGrafter"/>
</dbReference>
<dbReference type="InterPro" id="IPR001360">
    <property type="entry name" value="Glyco_hydro_1"/>
</dbReference>
<gene>
    <name evidence="5" type="ORF">DES51_101183</name>
</gene>
<dbReference type="AlphaFoldDB" id="A0A318L7X1"/>
<evidence type="ECO:0000256" key="2">
    <source>
        <dbReference type="ARBA" id="ARBA00022801"/>
    </source>
</evidence>
<sequence length="482" mass="56224">MKKINNHFPENFMFGAGMCAAQAEGGFNEGGKGISIPDLHKAVSPDKRKEHCQLNERDIEAYMQDTNHDLYPKRKAIDFYHTYPEDLKLMAEMGLQCLRISIAWTRIFPKGDETKPNEAGLAYYDRLIDEIIKNGMQPIITIFHYDLPIYLVNQYGGWQNPKLVDFYVNYAKVLIERYHHKVKYWICINQINLLFFEMFPSLGVFKENCDNYQQVCYQSIHHQFLACAKVKQFAKSLQDSDLMIGTMLADCLAYPYSYREKDILLADQRNQLQLFYSDVQLRGSYPAYILNYFKEQGIKIVTSEAELRLIKENTMDFLALSYYYTFAVNADKDTLDPKTFTINPENKVNEWGWPADGKLMIHNLRTYYERYQCPLIIAECGIGELEQLDEQQHVHDPRRIDYYKECLMSLNDALKEGIDVKAFCAWSPIDLVSSGSGEMSKRYGFIYVDLDDHLQGSGKRYKKDSFNWYKEVIRTHGDSLTD</sequence>
<protein>
    <submittedName>
        <fullName evidence="5">6-phospho-beta-glucosidase</fullName>
    </submittedName>
</protein>
<evidence type="ECO:0000313" key="5">
    <source>
        <dbReference type="EMBL" id="PXX81573.1"/>
    </source>
</evidence>
<evidence type="ECO:0000256" key="3">
    <source>
        <dbReference type="ARBA" id="ARBA00023295"/>
    </source>
</evidence>
<comment type="similarity">
    <text evidence="1 4">Belongs to the glycosyl hydrolase 1 family.</text>
</comment>
<dbReference type="GO" id="GO:0008422">
    <property type="term" value="F:beta-glucosidase activity"/>
    <property type="evidence" value="ECO:0007669"/>
    <property type="project" value="TreeGrafter"/>
</dbReference>
<dbReference type="STRING" id="1034346.GCA_000313565_00180"/>
<proteinExistence type="inferred from homology"/>
<organism evidence="5 6">
    <name type="scientific">Dielma fastidiosa</name>
    <dbReference type="NCBI Taxonomy" id="1034346"/>
    <lineage>
        <taxon>Bacteria</taxon>
        <taxon>Bacillati</taxon>
        <taxon>Bacillota</taxon>
        <taxon>Erysipelotrichia</taxon>
        <taxon>Erysipelotrichales</taxon>
        <taxon>Erysipelotrichaceae</taxon>
        <taxon>Dielma</taxon>
    </lineage>
</organism>
<dbReference type="EMBL" id="QJKH01000001">
    <property type="protein sequence ID" value="PXX81573.1"/>
    <property type="molecule type" value="Genomic_DNA"/>
</dbReference>
<keyword evidence="3" id="KW-0326">Glycosidase</keyword>
<dbReference type="PRINTS" id="PR00131">
    <property type="entry name" value="GLHYDRLASE1"/>
</dbReference>
<keyword evidence="6" id="KW-1185">Reference proteome</keyword>
<evidence type="ECO:0000256" key="4">
    <source>
        <dbReference type="RuleBase" id="RU003690"/>
    </source>
</evidence>
<evidence type="ECO:0000313" key="6">
    <source>
        <dbReference type="Proteomes" id="UP000247612"/>
    </source>
</evidence>
<dbReference type="PANTHER" id="PTHR10353:SF122">
    <property type="entry name" value="6-PHOSPHO-BETA-GLUCOSIDASE ASCB-RELATED"/>
    <property type="match status" value="1"/>
</dbReference>
<dbReference type="Pfam" id="PF00232">
    <property type="entry name" value="Glyco_hydro_1"/>
    <property type="match status" value="1"/>
</dbReference>
<dbReference type="PANTHER" id="PTHR10353">
    <property type="entry name" value="GLYCOSYL HYDROLASE"/>
    <property type="match status" value="1"/>
</dbReference>